<dbReference type="OrthoDB" id="9803598at2"/>
<dbReference type="SUPFAM" id="SSF56322">
    <property type="entry name" value="ADC synthase"/>
    <property type="match status" value="1"/>
</dbReference>
<dbReference type="PRINTS" id="PR00095">
    <property type="entry name" value="ANTSNTHASEI"/>
</dbReference>
<dbReference type="PANTHER" id="PTHR11236">
    <property type="entry name" value="AMINOBENZOATE/ANTHRANILATE SYNTHASE"/>
    <property type="match status" value="1"/>
</dbReference>
<dbReference type="GO" id="GO:0000162">
    <property type="term" value="P:L-tryptophan biosynthetic process"/>
    <property type="evidence" value="ECO:0007669"/>
    <property type="project" value="TreeGrafter"/>
</dbReference>
<dbReference type="InterPro" id="IPR005801">
    <property type="entry name" value="ADC_synthase"/>
</dbReference>
<dbReference type="AlphaFoldDB" id="A0A4R3JW70"/>
<evidence type="ECO:0000259" key="1">
    <source>
        <dbReference type="Pfam" id="PF00425"/>
    </source>
</evidence>
<dbReference type="EMBL" id="SLZY01000013">
    <property type="protein sequence ID" value="TCS70854.1"/>
    <property type="molecule type" value="Genomic_DNA"/>
</dbReference>
<dbReference type="InterPro" id="IPR015890">
    <property type="entry name" value="Chorismate_C"/>
</dbReference>
<dbReference type="InterPro" id="IPR019999">
    <property type="entry name" value="Anth_synth_I-like"/>
</dbReference>
<dbReference type="PANTHER" id="PTHR11236:SF9">
    <property type="entry name" value="ANTHRANILATE SYNTHASE COMPONENT 1"/>
    <property type="match status" value="1"/>
</dbReference>
<keyword evidence="3" id="KW-1185">Reference proteome</keyword>
<name>A0A4R3JW70_9PROT</name>
<comment type="caution">
    <text evidence="2">The sequence shown here is derived from an EMBL/GenBank/DDBJ whole genome shotgun (WGS) entry which is preliminary data.</text>
</comment>
<evidence type="ECO:0000313" key="3">
    <source>
        <dbReference type="Proteomes" id="UP000295135"/>
    </source>
</evidence>
<reference evidence="2 3" key="1">
    <citation type="submission" date="2019-03" db="EMBL/GenBank/DDBJ databases">
        <title>Genomic Encyclopedia of Type Strains, Phase IV (KMG-IV): sequencing the most valuable type-strain genomes for metagenomic binning, comparative biology and taxonomic classification.</title>
        <authorList>
            <person name="Goeker M."/>
        </authorList>
    </citation>
    <scope>NUCLEOTIDE SEQUENCE [LARGE SCALE GENOMIC DNA]</scope>
    <source>
        <strain evidence="2 3">DSM 103923</strain>
    </source>
</reference>
<dbReference type="Proteomes" id="UP000295135">
    <property type="component" value="Unassembled WGS sequence"/>
</dbReference>
<dbReference type="NCBIfam" id="NF006563">
    <property type="entry name" value="PRK09070.1"/>
    <property type="match status" value="1"/>
</dbReference>
<proteinExistence type="predicted"/>
<protein>
    <submittedName>
        <fullName evidence="2">Anthranilate synthase component 1</fullName>
    </submittedName>
</protein>
<dbReference type="Gene3D" id="3.60.120.10">
    <property type="entry name" value="Anthranilate synthase"/>
    <property type="match status" value="1"/>
</dbReference>
<dbReference type="RefSeq" id="WP_126461018.1">
    <property type="nucleotide sequence ID" value="NZ_AP018721.1"/>
</dbReference>
<evidence type="ECO:0000313" key="2">
    <source>
        <dbReference type="EMBL" id="TCS70854.1"/>
    </source>
</evidence>
<organism evidence="2 3">
    <name type="scientific">Sulfuritortus calidifontis</name>
    <dbReference type="NCBI Taxonomy" id="1914471"/>
    <lineage>
        <taxon>Bacteria</taxon>
        <taxon>Pseudomonadati</taxon>
        <taxon>Pseudomonadota</taxon>
        <taxon>Betaproteobacteria</taxon>
        <taxon>Nitrosomonadales</taxon>
        <taxon>Thiobacillaceae</taxon>
        <taxon>Sulfuritortus</taxon>
    </lineage>
</organism>
<sequence length="436" mass="47650">MPILKLPGAVDLLALHRRQRERYPALLQTLGRDGWDCLFAFPEQIETGFSLAAGQGFFRRLDSHWQAERQAPEPDTAALPFRGGWFAYLGYELLHDIEPSVEPRELAGALPLYWLARVPAAILIAPDRQTTWLFAEAGRAPLLEAMRQDVAQAGPAPAPDLGVSAALQEEPAEQFLAGVRRIQDYIRAGDVFQVNLSRRWHLPARLDPGALYAALCRANPAPFAGLLDMGDCAIVSSSPERLVSVRDGVAETWPIAGTYPRSLDAAEDARLRQELLAHPKERAEHVMLVDLERNDLGRVCEPGSVQVAELAQVYSYAFVHHIESRVRGRVRAGVGPGQLLAALFPGGTITGCPKVRTMQIIRELEPTPRLAYTGSMGYINHDGSLDFNILIRTLLCSPAGIAFSTGAGIVADSVPERELAETRAKARGLLRALGLV</sequence>
<gene>
    <name evidence="2" type="ORF">EDC61_1137</name>
</gene>
<accession>A0A4R3JW70</accession>
<feature type="domain" description="Chorismate-utilising enzyme C-terminal" evidence="1">
    <location>
        <begin position="173"/>
        <end position="425"/>
    </location>
</feature>
<dbReference type="Pfam" id="PF00425">
    <property type="entry name" value="Chorismate_bind"/>
    <property type="match status" value="1"/>
</dbReference>